<evidence type="ECO:0000313" key="5">
    <source>
        <dbReference type="Proteomes" id="UP000536275"/>
    </source>
</evidence>
<dbReference type="GO" id="GO:0070478">
    <property type="term" value="P:nuclear-transcribed mRNA catabolic process, 3'-5' exonucleolytic nonsense-mediated decay"/>
    <property type="evidence" value="ECO:0007669"/>
    <property type="project" value="EnsemblFungi"/>
</dbReference>
<dbReference type="Pfam" id="PF07721">
    <property type="entry name" value="TPR_4"/>
    <property type="match status" value="1"/>
</dbReference>
<dbReference type="PANTHER" id="PTHR15704:SF7">
    <property type="entry name" value="SUPERKILLER COMPLEX PROTEIN 3"/>
    <property type="match status" value="1"/>
</dbReference>
<keyword evidence="1" id="KW-0677">Repeat</keyword>
<dbReference type="InterPro" id="IPR019734">
    <property type="entry name" value="TPR_rpt"/>
</dbReference>
<protein>
    <submittedName>
        <fullName evidence="4">TPR repeat family protein</fullName>
    </submittedName>
</protein>
<feature type="repeat" description="TPR" evidence="3">
    <location>
        <begin position="709"/>
        <end position="742"/>
    </location>
</feature>
<dbReference type="PANTHER" id="PTHR15704">
    <property type="entry name" value="SUPERKILLER 3 PROTEIN-RELATED"/>
    <property type="match status" value="1"/>
</dbReference>
<dbReference type="Pfam" id="PF14559">
    <property type="entry name" value="TPR_19"/>
    <property type="match status" value="1"/>
</dbReference>
<accession>A0A8H6BSG7</accession>
<dbReference type="Gene3D" id="1.25.40.10">
    <property type="entry name" value="Tetratricopeptide repeat domain"/>
    <property type="match status" value="5"/>
</dbReference>
<dbReference type="Pfam" id="PF18833">
    <property type="entry name" value="TPR_22"/>
    <property type="match status" value="1"/>
</dbReference>
<dbReference type="InterPro" id="IPR040962">
    <property type="entry name" value="TPR_22"/>
</dbReference>
<dbReference type="GO" id="GO:0042802">
    <property type="term" value="F:identical protein binding"/>
    <property type="evidence" value="ECO:0007669"/>
    <property type="project" value="InterPro"/>
</dbReference>
<dbReference type="Proteomes" id="UP000536275">
    <property type="component" value="Unassembled WGS sequence"/>
</dbReference>
<feature type="repeat" description="TPR" evidence="3">
    <location>
        <begin position="743"/>
        <end position="776"/>
    </location>
</feature>
<name>A0A8H6BSG7_CANAX</name>
<evidence type="ECO:0000256" key="3">
    <source>
        <dbReference type="PROSITE-ProRule" id="PRU00339"/>
    </source>
</evidence>
<proteinExistence type="predicted"/>
<sequence>MSSIKKYLKSAKASIEANDPESTLDFANDALEEDPNCYFAYVFKGKAYQLLRDIPKAIKAFQKATEIEPNNLLAWKGYFQVLKVSDDYKLFFQVLTNLVRLLTDQGISIAETLKDMRNYLDRQKYKSNDNLYEFYLRSILPGSELGDLIGTAIEPTDVTVKKLLDFKTSQTEKTVVNRVSKERVKFGRVITTDQKAKLDNIAWSYYEDGDILELYEMFLNVCDDEELRHKYEEKLLKFKYELLKVCPDKQAMHQDIKNQMEDMILINTKSLFCWNLYFDWCDAKTINDLDENKVISYLQIFQNEGLGLILFAYVMSDISPFSKEKIVKSLSAYDINKRKPDSSQLNPEDDKDAELLEELADDATLEDETSSSQYYLPQDEVLGLILEGYSKTKNSVLASRIIVNYYIHLREYNLASEKCRDGIKTLADIQRTFGIDLTNTKEDFLCSLAIVYTYYEAPKNYNRAIQLYEKILESNPDNVKAQVGKGLIYVERGELEEARTILGAVVKKYPTNIEAESEYYWCLVKLGEYSQGRKGLEGFLSKITGGDLHSRETRAVARWRIAKSYFLENADNNDNVKECYNNLIKSLKDSDLYAPSYTLLGILFQDYYGDTERAQKCFYKAFDLDTNEIVAARYLVQQATSKNEWEVAQVLAKRVVSNESSRRLIMRGDVDTDKAWPYRVLGSGALNSQDDAKAVEWFQNALRLDANDFDCWVGLGEAYYHCGRFDAAAKVFRHALTLKNNDWVVKYMLGVVMCEMKEYNEGLTNLYEALEMRPSEECILSAIYEANIQNCQRFIQSGFFGRAINANLKALSFIKQSLSQNSTSQKAWKSLGEVLKVFTRIQQNINQVPFNDVFDIFESLGYNETVSSVADIDLDESINLKNAQELYAQGEKAQSLFVLIIVAAVAGVKSLSLKANKLLRATAYYNLGLALLEAYQNDDQMSVYRDTSILFFKKSIQLEQSNANYWIALGNAYFTSNPQISQHCYIKATTLEVKDAEIWVNLASLFLRYGDTELSKDTFLRAQSVAPQDAQSWLGHAVAADILGEENKASGYYVHAFTLSKGRLALAQFLYGLSVVNKSQGRDPRDIETAQEFSISNQAMQQYLKYYPDDEAGLSIALSIAERCKDFESAIALGTKLSELYERQYEANESEVVLQKFATVKSQLARIHLGLGDYEQALDNAQMALQLNETSEILLSSKITMGLSYFFLNDFSSALEELKVVLGEYSDSSRIVSLIAQVLHAHGTEETKQAAVDQLFAFIEEYGSSLLVVLTLGAISLVDQLDDYLPAIKEELSTLGLNEIVCDTHREVPRLLNEINTRLDDGNNENAWLRYAFLFPFDYNIWKNINSTMAKQVISLHDVKVNGVQYSDALLKTGQLRDIQRSLLFNPGNNEAIKALHGCL</sequence>
<dbReference type="Pfam" id="PF13181">
    <property type="entry name" value="TPR_8"/>
    <property type="match status" value="2"/>
</dbReference>
<feature type="repeat" description="TPR" evidence="3">
    <location>
        <begin position="675"/>
        <end position="708"/>
    </location>
</feature>
<dbReference type="PROSITE" id="PS50005">
    <property type="entry name" value="TPR"/>
    <property type="match status" value="6"/>
</dbReference>
<dbReference type="SMART" id="SM00028">
    <property type="entry name" value="TPR"/>
    <property type="match status" value="11"/>
</dbReference>
<dbReference type="EMBL" id="JABWAD010000061">
    <property type="protein sequence ID" value="KAF6062713.1"/>
    <property type="molecule type" value="Genomic_DNA"/>
</dbReference>
<reference evidence="4 5" key="1">
    <citation type="submission" date="2020-03" db="EMBL/GenBank/DDBJ databases">
        <title>FDA dAtabase for Regulatory Grade micrObial Sequences (FDA-ARGOS): Supporting development and validation of Infectious Disease Dx tests.</title>
        <authorList>
            <person name="Campos J."/>
            <person name="Goldberg B."/>
            <person name="Tallon L."/>
            <person name="Sadzewicz L."/>
            <person name="Vavikolanu K."/>
            <person name="Mehta A."/>
            <person name="Aluvathingal J."/>
            <person name="Nadendla S."/>
            <person name="Nandy P."/>
            <person name="Geyer C."/>
            <person name="Yan Y."/>
            <person name="Sichtig H."/>
        </authorList>
    </citation>
    <scope>NUCLEOTIDE SEQUENCE [LARGE SCALE GENOMIC DNA]</scope>
    <source>
        <strain evidence="4 5">FDAARGOS_656</strain>
    </source>
</reference>
<dbReference type="Pfam" id="PF13432">
    <property type="entry name" value="TPR_16"/>
    <property type="match status" value="1"/>
</dbReference>
<evidence type="ECO:0000313" key="4">
    <source>
        <dbReference type="EMBL" id="KAF6062713.1"/>
    </source>
</evidence>
<comment type="caution">
    <text evidence="4">The sequence shown here is derived from an EMBL/GenBank/DDBJ whole genome shotgun (WGS) entry which is preliminary data.</text>
</comment>
<dbReference type="InterPro" id="IPR011990">
    <property type="entry name" value="TPR-like_helical_dom_sf"/>
</dbReference>
<feature type="repeat" description="TPR" evidence="3">
    <location>
        <begin position="1158"/>
        <end position="1191"/>
    </location>
</feature>
<feature type="repeat" description="TPR" evidence="3">
    <location>
        <begin position="38"/>
        <end position="71"/>
    </location>
</feature>
<feature type="repeat" description="TPR" evidence="3">
    <location>
        <begin position="996"/>
        <end position="1029"/>
    </location>
</feature>
<keyword evidence="2 3" id="KW-0802">TPR repeat</keyword>
<dbReference type="GO" id="GO:0070481">
    <property type="term" value="P:nuclear-transcribed mRNA catabolic process, non-stop decay"/>
    <property type="evidence" value="ECO:0007669"/>
    <property type="project" value="EnsemblFungi"/>
</dbReference>
<organism evidence="4 5">
    <name type="scientific">Candida albicans</name>
    <name type="common">Yeast</name>
    <dbReference type="NCBI Taxonomy" id="5476"/>
    <lineage>
        <taxon>Eukaryota</taxon>
        <taxon>Fungi</taxon>
        <taxon>Dikarya</taxon>
        <taxon>Ascomycota</taxon>
        <taxon>Saccharomycotina</taxon>
        <taxon>Pichiomycetes</taxon>
        <taxon>Debaryomycetaceae</taxon>
        <taxon>Candida/Lodderomyces clade</taxon>
        <taxon>Candida</taxon>
    </lineage>
</organism>
<dbReference type="InterPro" id="IPR011717">
    <property type="entry name" value="TPR-4"/>
</dbReference>
<dbReference type="SMR" id="A0A8H6BSG7"/>
<gene>
    <name evidence="4" type="ORF">FOB64_005770</name>
</gene>
<evidence type="ECO:0000256" key="2">
    <source>
        <dbReference type="ARBA" id="ARBA00022803"/>
    </source>
</evidence>
<dbReference type="InterPro" id="IPR039226">
    <property type="entry name" value="Ski3/TTC37"/>
</dbReference>
<dbReference type="SUPFAM" id="SSF48452">
    <property type="entry name" value="TPR-like"/>
    <property type="match status" value="4"/>
</dbReference>
<evidence type="ECO:0000256" key="1">
    <source>
        <dbReference type="ARBA" id="ARBA00022737"/>
    </source>
</evidence>
<dbReference type="GO" id="GO:0055087">
    <property type="term" value="C:Ski complex"/>
    <property type="evidence" value="ECO:0007669"/>
    <property type="project" value="EnsemblFungi"/>
</dbReference>